<evidence type="ECO:0000313" key="9">
    <source>
        <dbReference type="Proteomes" id="UP000182498"/>
    </source>
</evidence>
<comment type="subcellular location">
    <subcellularLocation>
        <location evidence="6">Cell membrane</location>
        <topology evidence="6">Multi-pass membrane protein</topology>
    </subcellularLocation>
    <subcellularLocation>
        <location evidence="1">Membrane</location>
        <topology evidence="1">Multi-pass membrane protein</topology>
    </subcellularLocation>
</comment>
<evidence type="ECO:0000256" key="3">
    <source>
        <dbReference type="ARBA" id="ARBA00022692"/>
    </source>
</evidence>
<evidence type="ECO:0000259" key="7">
    <source>
        <dbReference type="PROSITE" id="PS50928"/>
    </source>
</evidence>
<dbReference type="InterPro" id="IPR035906">
    <property type="entry name" value="MetI-like_sf"/>
</dbReference>
<name>A0A0X2NMQ7_9CORY</name>
<evidence type="ECO:0000256" key="6">
    <source>
        <dbReference type="RuleBase" id="RU363032"/>
    </source>
</evidence>
<evidence type="ECO:0000313" key="8">
    <source>
        <dbReference type="EMBL" id="CUU66772.1"/>
    </source>
</evidence>
<dbReference type="PANTHER" id="PTHR30177:SF4">
    <property type="entry name" value="OSMOPROTECTANT IMPORT PERMEASE PROTEIN OSMW"/>
    <property type="match status" value="1"/>
</dbReference>
<feature type="transmembrane region" description="Helical" evidence="6">
    <location>
        <begin position="185"/>
        <end position="207"/>
    </location>
</feature>
<dbReference type="EMBL" id="FAUH01000014">
    <property type="protein sequence ID" value="CUU66772.1"/>
    <property type="molecule type" value="Genomic_DNA"/>
</dbReference>
<dbReference type="Proteomes" id="UP000182498">
    <property type="component" value="Unassembled WGS sequence"/>
</dbReference>
<reference evidence="9" key="1">
    <citation type="submission" date="2015-11" db="EMBL/GenBank/DDBJ databases">
        <authorList>
            <person name="Dugat-Bony E."/>
        </authorList>
    </citation>
    <scope>NUCLEOTIDE SEQUENCE [LARGE SCALE GENOMIC DNA]</scope>
    <source>
        <strain evidence="9">Mu292</strain>
    </source>
</reference>
<keyword evidence="5 6" id="KW-0472">Membrane</keyword>
<dbReference type="RefSeq" id="WP_073884418.1">
    <property type="nucleotide sequence ID" value="NZ_FAUH01000014.1"/>
</dbReference>
<protein>
    <submittedName>
        <fullName evidence="8">ABC-type proline/glycine betaine transport systems, permease component</fullName>
    </submittedName>
</protein>
<keyword evidence="3 6" id="KW-0812">Transmembrane</keyword>
<accession>A0A0X2NMQ7</accession>
<feature type="transmembrane region" description="Helical" evidence="6">
    <location>
        <begin position="219"/>
        <end position="238"/>
    </location>
</feature>
<dbReference type="OrthoDB" id="9801163at2"/>
<feature type="transmembrane region" description="Helical" evidence="6">
    <location>
        <begin position="15"/>
        <end position="34"/>
    </location>
</feature>
<evidence type="ECO:0000256" key="2">
    <source>
        <dbReference type="ARBA" id="ARBA00022448"/>
    </source>
</evidence>
<dbReference type="Gene3D" id="1.10.3720.10">
    <property type="entry name" value="MetI-like"/>
    <property type="match status" value="1"/>
</dbReference>
<feature type="transmembrane region" description="Helical" evidence="6">
    <location>
        <begin position="104"/>
        <end position="134"/>
    </location>
</feature>
<evidence type="ECO:0000256" key="1">
    <source>
        <dbReference type="ARBA" id="ARBA00004141"/>
    </source>
</evidence>
<keyword evidence="4 6" id="KW-1133">Transmembrane helix</keyword>
<feature type="transmembrane region" description="Helical" evidence="6">
    <location>
        <begin position="61"/>
        <end position="83"/>
    </location>
</feature>
<comment type="similarity">
    <text evidence="6">Belongs to the binding-protein-dependent transport system permease family.</text>
</comment>
<dbReference type="PANTHER" id="PTHR30177">
    <property type="entry name" value="GLYCINE BETAINE/L-PROLINE TRANSPORT SYSTEM PERMEASE PROTEIN PROW"/>
    <property type="match status" value="1"/>
</dbReference>
<dbReference type="InterPro" id="IPR051204">
    <property type="entry name" value="ABC_transp_perm/SBD"/>
</dbReference>
<dbReference type="GO" id="GO:0005886">
    <property type="term" value="C:plasma membrane"/>
    <property type="evidence" value="ECO:0007669"/>
    <property type="project" value="UniProtKB-SubCell"/>
</dbReference>
<proteinExistence type="inferred from homology"/>
<evidence type="ECO:0000256" key="5">
    <source>
        <dbReference type="ARBA" id="ARBA00023136"/>
    </source>
</evidence>
<dbReference type="PROSITE" id="PS50928">
    <property type="entry name" value="ABC_TM1"/>
    <property type="match status" value="1"/>
</dbReference>
<dbReference type="InterPro" id="IPR000515">
    <property type="entry name" value="MetI-like"/>
</dbReference>
<dbReference type="Pfam" id="PF00528">
    <property type="entry name" value="BPD_transp_1"/>
    <property type="match status" value="1"/>
</dbReference>
<feature type="domain" description="ABC transmembrane type-1" evidence="7">
    <location>
        <begin position="57"/>
        <end position="238"/>
    </location>
</feature>
<evidence type="ECO:0000256" key="4">
    <source>
        <dbReference type="ARBA" id="ARBA00022989"/>
    </source>
</evidence>
<dbReference type="AlphaFoldDB" id="A0A0X2NMQ7"/>
<sequence length="251" mass="26434">MNRLSLKNLSREDRILLTGIPVLVLVVFVGWVVWSQTTTLGDVEARLLDWSNVLTLAREHLVLVILSGLLVTVTAVPTGILLTRRRTAFLAPVATLPGNVGQSAPVVGVVVLLAIWLGFGTGTTVLALTVYGFLPVLSNTVTGLKSVDPALVESARGMGLSSWQVLVRVELPQAMPVIMTGARTALVLLVGAGAFATFIDAGGLGTLIQTGITLYRFKVLVSGAILVALPALVVEWLGRVLETLLTPKGVA</sequence>
<dbReference type="GO" id="GO:0031460">
    <property type="term" value="P:glycine betaine transport"/>
    <property type="evidence" value="ECO:0007669"/>
    <property type="project" value="TreeGrafter"/>
</dbReference>
<dbReference type="SUPFAM" id="SSF161098">
    <property type="entry name" value="MetI-like"/>
    <property type="match status" value="1"/>
</dbReference>
<keyword evidence="2 6" id="KW-0813">Transport</keyword>
<dbReference type="GO" id="GO:0055085">
    <property type="term" value="P:transmembrane transport"/>
    <property type="evidence" value="ECO:0007669"/>
    <property type="project" value="InterPro"/>
</dbReference>
<gene>
    <name evidence="8" type="ORF">CVAR292_02119</name>
</gene>
<dbReference type="CDD" id="cd06261">
    <property type="entry name" value="TM_PBP2"/>
    <property type="match status" value="1"/>
</dbReference>
<organism evidence="8 9">
    <name type="scientific">Corynebacterium variabile</name>
    <dbReference type="NCBI Taxonomy" id="1727"/>
    <lineage>
        <taxon>Bacteria</taxon>
        <taxon>Bacillati</taxon>
        <taxon>Actinomycetota</taxon>
        <taxon>Actinomycetes</taxon>
        <taxon>Mycobacteriales</taxon>
        <taxon>Corynebacteriaceae</taxon>
        <taxon>Corynebacterium</taxon>
    </lineage>
</organism>
<keyword evidence="9" id="KW-1185">Reference proteome</keyword>